<accession>A0A1I2PP84</accession>
<reference evidence="2" key="1">
    <citation type="submission" date="2016-10" db="EMBL/GenBank/DDBJ databases">
        <authorList>
            <person name="Varghese N."/>
            <person name="Submissions S."/>
        </authorList>
    </citation>
    <scope>NUCLEOTIDE SEQUENCE [LARGE SCALE GENOMIC DNA]</scope>
    <source>
        <strain evidence="2">FP5</strain>
    </source>
</reference>
<dbReference type="AlphaFoldDB" id="A0A1I2PP84"/>
<keyword evidence="2" id="KW-1185">Reference proteome</keyword>
<evidence type="ECO:0000313" key="1">
    <source>
        <dbReference type="EMBL" id="SFG15436.1"/>
    </source>
</evidence>
<protein>
    <submittedName>
        <fullName evidence="1">Uncharacterized protein</fullName>
    </submittedName>
</protein>
<evidence type="ECO:0000313" key="2">
    <source>
        <dbReference type="Proteomes" id="UP000198897"/>
    </source>
</evidence>
<proteinExistence type="predicted"/>
<sequence>MIFTVYLVKKLERDFPKKLRVTSVSMPKNKKARAYC</sequence>
<name>A0A1I2PP84_9BACI</name>
<gene>
    <name evidence="1" type="ORF">SAMN05216353_12541</name>
</gene>
<dbReference type="EMBL" id="FOOG01000025">
    <property type="protein sequence ID" value="SFG15436.1"/>
    <property type="molecule type" value="Genomic_DNA"/>
</dbReference>
<dbReference type="Proteomes" id="UP000198897">
    <property type="component" value="Unassembled WGS sequence"/>
</dbReference>
<organism evidence="1 2">
    <name type="scientific">Halobacillus alkaliphilus</name>
    <dbReference type="NCBI Taxonomy" id="396056"/>
    <lineage>
        <taxon>Bacteria</taxon>
        <taxon>Bacillati</taxon>
        <taxon>Bacillota</taxon>
        <taxon>Bacilli</taxon>
        <taxon>Bacillales</taxon>
        <taxon>Bacillaceae</taxon>
        <taxon>Halobacillus</taxon>
    </lineage>
</organism>